<protein>
    <recommendedName>
        <fullName evidence="1">Nuclear-export cofactor Arc1-like N-terminal domain-containing protein</fullName>
    </recommendedName>
</protein>
<keyword evidence="3" id="KW-1185">Reference proteome</keyword>
<dbReference type="EnsemblMetazoa" id="XM_014400808.2">
    <property type="protein sequence ID" value="XP_014256294.1"/>
    <property type="gene ID" value="LOC106670449"/>
</dbReference>
<name>A0A8I6S514_CIMLE</name>
<dbReference type="RefSeq" id="XP_014256294.1">
    <property type="nucleotide sequence ID" value="XM_014400808.2"/>
</dbReference>
<organism evidence="2 3">
    <name type="scientific">Cimex lectularius</name>
    <name type="common">Bed bug</name>
    <name type="synonym">Acanthia lectularia</name>
    <dbReference type="NCBI Taxonomy" id="79782"/>
    <lineage>
        <taxon>Eukaryota</taxon>
        <taxon>Metazoa</taxon>
        <taxon>Ecdysozoa</taxon>
        <taxon>Arthropoda</taxon>
        <taxon>Hexapoda</taxon>
        <taxon>Insecta</taxon>
        <taxon>Pterygota</taxon>
        <taxon>Neoptera</taxon>
        <taxon>Paraneoptera</taxon>
        <taxon>Hemiptera</taxon>
        <taxon>Heteroptera</taxon>
        <taxon>Panheteroptera</taxon>
        <taxon>Cimicomorpha</taxon>
        <taxon>Cimicidae</taxon>
        <taxon>Cimex</taxon>
    </lineage>
</organism>
<evidence type="ECO:0000259" key="1">
    <source>
        <dbReference type="Pfam" id="PF21972"/>
    </source>
</evidence>
<dbReference type="InterPro" id="IPR036282">
    <property type="entry name" value="Glutathione-S-Trfase_C_sf"/>
</dbReference>
<dbReference type="GeneID" id="106670449"/>
<proteinExistence type="predicted"/>
<dbReference type="SUPFAM" id="SSF47616">
    <property type="entry name" value="GST C-terminal domain-like"/>
    <property type="match status" value="1"/>
</dbReference>
<reference evidence="2" key="1">
    <citation type="submission" date="2022-01" db="UniProtKB">
        <authorList>
            <consortium name="EnsemblMetazoa"/>
        </authorList>
    </citation>
    <scope>IDENTIFICATION</scope>
</reference>
<feature type="domain" description="Nuclear-export cofactor Arc1-like N-terminal" evidence="1">
    <location>
        <begin position="35"/>
        <end position="94"/>
    </location>
</feature>
<accession>A0A8I6S514</accession>
<evidence type="ECO:0000313" key="2">
    <source>
        <dbReference type="EnsemblMetazoa" id="XP_014256294.1"/>
    </source>
</evidence>
<dbReference type="InterPro" id="IPR053836">
    <property type="entry name" value="Arc1-like_N"/>
</dbReference>
<dbReference type="AlphaFoldDB" id="A0A8I6S514"/>
<dbReference type="Gene3D" id="1.20.1050.10">
    <property type="match status" value="1"/>
</dbReference>
<dbReference type="GO" id="GO:0032991">
    <property type="term" value="C:protein-containing complex"/>
    <property type="evidence" value="ECO:0007669"/>
    <property type="project" value="UniProtKB-ARBA"/>
</dbReference>
<dbReference type="KEGG" id="clec:106670449"/>
<evidence type="ECO:0000313" key="3">
    <source>
        <dbReference type="Proteomes" id="UP000494040"/>
    </source>
</evidence>
<sequence>MSGGEKSNLKGNNEMAELEKLVVHEDGTVELDRASRILFRMNELLKRRQFLCGDTPTTMDEIVIFKLRPLLEEMTAYDRALHRHLTRWVRVMLKRLSNDNA</sequence>
<dbReference type="Proteomes" id="UP000494040">
    <property type="component" value="Unassembled WGS sequence"/>
</dbReference>
<dbReference type="Pfam" id="PF21972">
    <property type="entry name" value="Arc1p_N_like"/>
    <property type="match status" value="1"/>
</dbReference>